<evidence type="ECO:0000313" key="1">
    <source>
        <dbReference type="EMBL" id="KKN57860.1"/>
    </source>
</evidence>
<comment type="caution">
    <text evidence="1">The sequence shown here is derived from an EMBL/GenBank/DDBJ whole genome shotgun (WGS) entry which is preliminary data.</text>
</comment>
<proteinExistence type="predicted"/>
<dbReference type="EMBL" id="LAZR01000785">
    <property type="protein sequence ID" value="KKN57860.1"/>
    <property type="molecule type" value="Genomic_DNA"/>
</dbReference>
<dbReference type="AlphaFoldDB" id="A0A0F9RMU6"/>
<organism evidence="1">
    <name type="scientific">marine sediment metagenome</name>
    <dbReference type="NCBI Taxonomy" id="412755"/>
    <lineage>
        <taxon>unclassified sequences</taxon>
        <taxon>metagenomes</taxon>
        <taxon>ecological metagenomes</taxon>
    </lineage>
</organism>
<reference evidence="1" key="1">
    <citation type="journal article" date="2015" name="Nature">
        <title>Complex archaea that bridge the gap between prokaryotes and eukaryotes.</title>
        <authorList>
            <person name="Spang A."/>
            <person name="Saw J.H."/>
            <person name="Jorgensen S.L."/>
            <person name="Zaremba-Niedzwiedzka K."/>
            <person name="Martijn J."/>
            <person name="Lind A.E."/>
            <person name="van Eijk R."/>
            <person name="Schleper C."/>
            <person name="Guy L."/>
            <person name="Ettema T.J."/>
        </authorList>
    </citation>
    <scope>NUCLEOTIDE SEQUENCE</scope>
</reference>
<protein>
    <submittedName>
        <fullName evidence="1">Uncharacterized protein</fullName>
    </submittedName>
</protein>
<gene>
    <name evidence="1" type="ORF">LCGC14_0557930</name>
</gene>
<accession>A0A0F9RMU6</accession>
<name>A0A0F9RMU6_9ZZZZ</name>
<sequence length="118" mass="12881">MSETLTPEEMDIFDLDKLGSVDSLGNAYPHIGCEVLDAEGNSIPERTLLLSKHVLIPHPFMPDQLMSVVVHKRSQDGSAVAYGYGMAALLSHDDASGWCVTGLLDERTHRDLMEAEVA</sequence>